<keyword evidence="1" id="KW-0472">Membrane</keyword>
<proteinExistence type="predicted"/>
<dbReference type="AlphaFoldDB" id="G9YG77"/>
<comment type="caution">
    <text evidence="2">The sequence shown here is derived from an EMBL/GenBank/DDBJ whole genome shotgun (WGS) entry which is preliminary data.</text>
</comment>
<sequence length="47" mass="5060">MCLLIFAESMEFITVTILSSSFNPLGALIMTLMGNGRHLLGGDCNAR</sequence>
<dbReference type="Proteomes" id="UP000005481">
    <property type="component" value="Unassembled WGS sequence"/>
</dbReference>
<keyword evidence="1" id="KW-1133">Transmembrane helix</keyword>
<dbReference type="EMBL" id="AGCJ01000019">
    <property type="protein sequence ID" value="EHM42390.1"/>
    <property type="molecule type" value="Genomic_DNA"/>
</dbReference>
<evidence type="ECO:0000256" key="1">
    <source>
        <dbReference type="SAM" id="Phobius"/>
    </source>
</evidence>
<accession>G9YG77</accession>
<keyword evidence="1" id="KW-0812">Transmembrane</keyword>
<reference evidence="2 3" key="1">
    <citation type="submission" date="2011-08" db="EMBL/GenBank/DDBJ databases">
        <authorList>
            <person name="Weinstock G."/>
            <person name="Sodergren E."/>
            <person name="Clifton S."/>
            <person name="Fulton L."/>
            <person name="Fulton B."/>
            <person name="Courtney L."/>
            <person name="Fronick C."/>
            <person name="Harrison M."/>
            <person name="Strong C."/>
            <person name="Farmer C."/>
            <person name="Delahaunty K."/>
            <person name="Markovic C."/>
            <person name="Hall O."/>
            <person name="Minx P."/>
            <person name="Tomlinson C."/>
            <person name="Mitreva M."/>
            <person name="Hou S."/>
            <person name="Chen J."/>
            <person name="Wollam A."/>
            <person name="Pepin K.H."/>
            <person name="Johnson M."/>
            <person name="Bhonagiri V."/>
            <person name="Zhang X."/>
            <person name="Suruliraj S."/>
            <person name="Warren W."/>
            <person name="Chinwalla A."/>
            <person name="Mardis E.R."/>
            <person name="Wilson R.K."/>
        </authorList>
    </citation>
    <scope>NUCLEOTIDE SEQUENCE [LARGE SCALE GENOMIC DNA]</scope>
    <source>
        <strain evidence="2 3">F0357</strain>
    </source>
</reference>
<gene>
    <name evidence="2" type="ORF">HMPREF0080_00641</name>
</gene>
<feature type="transmembrane region" description="Helical" evidence="1">
    <location>
        <begin position="12"/>
        <end position="33"/>
    </location>
</feature>
<protein>
    <submittedName>
        <fullName evidence="2">Uncharacterized protein</fullName>
    </submittedName>
</protein>
<dbReference type="HOGENOM" id="CLU_3163937_0_0_9"/>
<name>G9YG77_9FIRM</name>
<organism evidence="2 3">
    <name type="scientific">Anaeroglobus geminatus F0357</name>
    <dbReference type="NCBI Taxonomy" id="861450"/>
    <lineage>
        <taxon>Bacteria</taxon>
        <taxon>Bacillati</taxon>
        <taxon>Bacillota</taxon>
        <taxon>Negativicutes</taxon>
        <taxon>Veillonellales</taxon>
        <taxon>Veillonellaceae</taxon>
        <taxon>Anaeroglobus</taxon>
    </lineage>
</organism>
<evidence type="ECO:0000313" key="3">
    <source>
        <dbReference type="Proteomes" id="UP000005481"/>
    </source>
</evidence>
<keyword evidence="3" id="KW-1185">Reference proteome</keyword>
<evidence type="ECO:0000313" key="2">
    <source>
        <dbReference type="EMBL" id="EHM42390.1"/>
    </source>
</evidence>